<evidence type="ECO:0000256" key="1">
    <source>
        <dbReference type="ARBA" id="ARBA00001974"/>
    </source>
</evidence>
<dbReference type="PANTHER" id="PTHR48105">
    <property type="entry name" value="THIOREDOXIN REDUCTASE 1-RELATED-RELATED"/>
    <property type="match status" value="1"/>
</dbReference>
<evidence type="ECO:0000313" key="6">
    <source>
        <dbReference type="Proteomes" id="UP000217696"/>
    </source>
</evidence>
<gene>
    <name evidence="5" type="primary">trxB_3</name>
    <name evidence="5" type="ORF">CB4_03107</name>
</gene>
<dbReference type="GO" id="GO:0004791">
    <property type="term" value="F:thioredoxin-disulfide reductase (NADPH) activity"/>
    <property type="evidence" value="ECO:0007669"/>
    <property type="project" value="UniProtKB-EC"/>
</dbReference>
<dbReference type="EC" id="1.8.1.9" evidence="5"/>
<dbReference type="OrthoDB" id="9806179at2"/>
<dbReference type="RefSeq" id="WP_096466623.1">
    <property type="nucleotide sequence ID" value="NZ_AP017312.1"/>
</dbReference>
<dbReference type="SUPFAM" id="SSF51905">
    <property type="entry name" value="FAD/NAD(P)-binding domain"/>
    <property type="match status" value="1"/>
</dbReference>
<dbReference type="InterPro" id="IPR036188">
    <property type="entry name" value="FAD/NAD-bd_sf"/>
</dbReference>
<dbReference type="Gene3D" id="3.50.50.60">
    <property type="entry name" value="FAD/NAD(P)-binding domain"/>
    <property type="match status" value="2"/>
</dbReference>
<evidence type="ECO:0000256" key="3">
    <source>
        <dbReference type="ARBA" id="ARBA00022630"/>
    </source>
</evidence>
<keyword evidence="4 5" id="KW-0560">Oxidoreductase</keyword>
<dbReference type="Proteomes" id="UP000217696">
    <property type="component" value="Chromosome"/>
</dbReference>
<reference evidence="5 6" key="1">
    <citation type="submission" date="2015-12" db="EMBL/GenBank/DDBJ databases">
        <title>Genome sequence of Aneurinibacillus soli.</title>
        <authorList>
            <person name="Lee J.S."/>
            <person name="Lee K.C."/>
            <person name="Kim K.K."/>
            <person name="Lee B.W."/>
        </authorList>
    </citation>
    <scope>NUCLEOTIDE SEQUENCE [LARGE SCALE GENOMIC DNA]</scope>
    <source>
        <strain evidence="5 6">CB4</strain>
    </source>
</reference>
<dbReference type="Pfam" id="PF07992">
    <property type="entry name" value="Pyr_redox_2"/>
    <property type="match status" value="1"/>
</dbReference>
<sequence>MYDCAIIGGGIAGLQAAIQLGRYMHRVVVFDAHGGRSVLAKKYSNIIGFENGVSGPSLREIGHKQARTYETVEFVNARVTEARRLSDEYFELRTDDGQAVQAQRVLLSTGLSDRLPEEIEGLHEVLGSAIYLCPDCDGYEVRGRVCAILGAGDVGAALACTLRYWTDQLIYINHEPDENLISASLRSRCEQAGVAIYEGKIQAVHVQDAEHLSAVELADGTRIKAEKGFVAFGGVHVESDLAEMLGVKRLENGHIPVDGRTKETNVPGVWAAGDVTVHSQLLTVAIGDGAQSAIWIHKSLQDDNR</sequence>
<dbReference type="PRINTS" id="PR00469">
    <property type="entry name" value="PNDRDTASEII"/>
</dbReference>
<accession>A0A0U5B2U4</accession>
<dbReference type="KEGG" id="asoc:CB4_03107"/>
<keyword evidence="6" id="KW-1185">Reference proteome</keyword>
<proteinExistence type="predicted"/>
<evidence type="ECO:0000256" key="2">
    <source>
        <dbReference type="ARBA" id="ARBA00011738"/>
    </source>
</evidence>
<evidence type="ECO:0000256" key="4">
    <source>
        <dbReference type="ARBA" id="ARBA00023002"/>
    </source>
</evidence>
<comment type="subunit">
    <text evidence="2">Homodimer.</text>
</comment>
<dbReference type="InterPro" id="IPR050097">
    <property type="entry name" value="Ferredoxin-NADP_redctase_2"/>
</dbReference>
<comment type="cofactor">
    <cofactor evidence="1">
        <name>FAD</name>
        <dbReference type="ChEBI" id="CHEBI:57692"/>
    </cofactor>
</comment>
<dbReference type="PRINTS" id="PR00368">
    <property type="entry name" value="FADPNR"/>
</dbReference>
<dbReference type="AlphaFoldDB" id="A0A0U5B2U4"/>
<organism evidence="5 6">
    <name type="scientific">Aneurinibacillus soli</name>
    <dbReference type="NCBI Taxonomy" id="1500254"/>
    <lineage>
        <taxon>Bacteria</taxon>
        <taxon>Bacillati</taxon>
        <taxon>Bacillota</taxon>
        <taxon>Bacilli</taxon>
        <taxon>Bacillales</taxon>
        <taxon>Paenibacillaceae</taxon>
        <taxon>Aneurinibacillus group</taxon>
        <taxon>Aneurinibacillus</taxon>
    </lineage>
</organism>
<keyword evidence="3" id="KW-0285">Flavoprotein</keyword>
<name>A0A0U5B2U4_9BACL</name>
<dbReference type="InterPro" id="IPR023753">
    <property type="entry name" value="FAD/NAD-binding_dom"/>
</dbReference>
<evidence type="ECO:0000313" key="5">
    <source>
        <dbReference type="EMBL" id="BAU28930.1"/>
    </source>
</evidence>
<protein>
    <submittedName>
        <fullName evidence="5">Thioredoxin reductase</fullName>
        <ecNumber evidence="5">1.8.1.9</ecNumber>
    </submittedName>
</protein>
<dbReference type="EMBL" id="AP017312">
    <property type="protein sequence ID" value="BAU28930.1"/>
    <property type="molecule type" value="Genomic_DNA"/>
</dbReference>